<gene>
    <name evidence="3" type="ORF">ABH15_04855</name>
</gene>
<feature type="compositionally biased region" description="Low complexity" evidence="1">
    <location>
        <begin position="10"/>
        <end position="21"/>
    </location>
</feature>
<protein>
    <recommendedName>
        <fullName evidence="2">Glucose/Sorbosone dehydrogenase domain-containing protein</fullName>
    </recommendedName>
</protein>
<dbReference type="Gene3D" id="2.120.10.30">
    <property type="entry name" value="TolB, C-terminal domain"/>
    <property type="match status" value="1"/>
</dbReference>
<feature type="region of interest" description="Disordered" evidence="1">
    <location>
        <begin position="181"/>
        <end position="201"/>
    </location>
</feature>
<evidence type="ECO:0000313" key="3">
    <source>
        <dbReference type="EMBL" id="RXE56489.1"/>
    </source>
</evidence>
<keyword evidence="4" id="KW-1185">Reference proteome</keyword>
<evidence type="ECO:0000259" key="2">
    <source>
        <dbReference type="Pfam" id="PF07995"/>
    </source>
</evidence>
<accession>A0A498H0N5</accession>
<dbReference type="PANTHER" id="PTHR19328">
    <property type="entry name" value="HEDGEHOG-INTERACTING PROTEIN"/>
    <property type="match status" value="1"/>
</dbReference>
<dbReference type="AlphaFoldDB" id="A0A498H0N5"/>
<reference evidence="3 4" key="1">
    <citation type="journal article" date="2015" name="Int. J. Syst. Evol. Microbiol.">
        <title>Methanoculleus taiwanensis sp. nov., a methanogen isolated from deep marine sediment at the deformation front area near Taiwan.</title>
        <authorList>
            <person name="Weng C.Y."/>
            <person name="Chen S.C."/>
            <person name="Lai M.C."/>
            <person name="Wu S.Y."/>
            <person name="Lin S."/>
            <person name="Yang T.F."/>
            <person name="Chen P.C."/>
        </authorList>
    </citation>
    <scope>NUCLEOTIDE SEQUENCE [LARGE SCALE GENOMIC DNA]</scope>
    <source>
        <strain evidence="3 4">CYW4</strain>
    </source>
</reference>
<evidence type="ECO:0000256" key="1">
    <source>
        <dbReference type="SAM" id="MobiDB-lite"/>
    </source>
</evidence>
<comment type="caution">
    <text evidence="3">The sequence shown here is derived from an EMBL/GenBank/DDBJ whole genome shotgun (WGS) entry which is preliminary data.</text>
</comment>
<organism evidence="3 4">
    <name type="scientific">Methanoculleus taiwanensis</name>
    <dbReference type="NCBI Taxonomy" id="1550565"/>
    <lineage>
        <taxon>Archaea</taxon>
        <taxon>Methanobacteriati</taxon>
        <taxon>Methanobacteriota</taxon>
        <taxon>Stenosarchaea group</taxon>
        <taxon>Methanomicrobia</taxon>
        <taxon>Methanomicrobiales</taxon>
        <taxon>Methanomicrobiaceae</taxon>
        <taxon>Methanoculleus</taxon>
    </lineage>
</organism>
<proteinExistence type="predicted"/>
<dbReference type="EMBL" id="LHQS01000002">
    <property type="protein sequence ID" value="RXE56489.1"/>
    <property type="molecule type" value="Genomic_DNA"/>
</dbReference>
<dbReference type="InterPro" id="IPR011041">
    <property type="entry name" value="Quinoprot_gluc/sorb_DH_b-prop"/>
</dbReference>
<dbReference type="InterPro" id="IPR012938">
    <property type="entry name" value="Glc/Sorbosone_DH"/>
</dbReference>
<feature type="region of interest" description="Disordered" evidence="1">
    <location>
        <begin position="1"/>
        <end position="21"/>
    </location>
</feature>
<name>A0A498H0N5_9EURY</name>
<feature type="domain" description="Glucose/Sorbosone dehydrogenase" evidence="2">
    <location>
        <begin position="39"/>
        <end position="355"/>
    </location>
</feature>
<dbReference type="SUPFAM" id="SSF50952">
    <property type="entry name" value="Soluble quinoprotein glucose dehydrogenase"/>
    <property type="match status" value="1"/>
</dbReference>
<sequence>MQLLGAPSGTATTDTRTSGTVTPAGEVAVGLETVATGLTAPIALAAPANGSGRLFIADQTGTIRIIENGTLQDEPFLDIRGRMVNLNPGYDERGLLGMALHPNFTENGKFFVYYSAPLAEGAPDGWDHTSHLAEFSAAEGDPDTADPGSERILLRVDQPQANHNGGQITFGPDGYLYVPLGDGGGAGDTGPGHPPPGNGQNTSTVLGSILRIDVNGGDPYAVPASNPFADGTSGRPEIFAYGFRNPFRIAFDAGGEQSLFVGDVGQNRWEEVNIARAGENYGWNIKEGTHCFDPQNPGAPAAGCPETGSRGEMLTGPIIEYPNAGQPDGIGQAVIGGYVYWGSSIPALQGQYVFGDWSTGDGTLFAAVPAEGGNATTPWSMSELAVAGTGAGGVGAYILSFGQDAENELYVLTSENAGPTGTTGTVYRLVPTGG</sequence>
<dbReference type="PANTHER" id="PTHR19328:SF75">
    <property type="entry name" value="ALDOSE SUGAR DEHYDROGENASE YLII"/>
    <property type="match status" value="1"/>
</dbReference>
<dbReference type="InterPro" id="IPR011042">
    <property type="entry name" value="6-blade_b-propeller_TolB-like"/>
</dbReference>
<feature type="compositionally biased region" description="Gly residues" evidence="1">
    <location>
        <begin position="181"/>
        <end position="190"/>
    </location>
</feature>
<dbReference type="Pfam" id="PF07995">
    <property type="entry name" value="GSDH"/>
    <property type="match status" value="1"/>
</dbReference>
<dbReference type="Proteomes" id="UP000290932">
    <property type="component" value="Unassembled WGS sequence"/>
</dbReference>
<evidence type="ECO:0000313" key="4">
    <source>
        <dbReference type="Proteomes" id="UP000290932"/>
    </source>
</evidence>